<dbReference type="EMBL" id="DVKQ01000092">
    <property type="protein sequence ID" value="HIT38205.1"/>
    <property type="molecule type" value="Genomic_DNA"/>
</dbReference>
<dbReference type="AlphaFoldDB" id="A0A9D1GBY5"/>
<name>A0A9D1GBY5_9FIRM</name>
<proteinExistence type="predicted"/>
<evidence type="ECO:0000313" key="1">
    <source>
        <dbReference type="EMBL" id="HIT38205.1"/>
    </source>
</evidence>
<reference evidence="1" key="2">
    <citation type="journal article" date="2021" name="PeerJ">
        <title>Extensive microbial diversity within the chicken gut microbiome revealed by metagenomics and culture.</title>
        <authorList>
            <person name="Gilroy R."/>
            <person name="Ravi A."/>
            <person name="Getino M."/>
            <person name="Pursley I."/>
            <person name="Horton D.L."/>
            <person name="Alikhan N.F."/>
            <person name="Baker D."/>
            <person name="Gharbi K."/>
            <person name="Hall N."/>
            <person name="Watson M."/>
            <person name="Adriaenssens E.M."/>
            <person name="Foster-Nyarko E."/>
            <person name="Jarju S."/>
            <person name="Secka A."/>
            <person name="Antonio M."/>
            <person name="Oren A."/>
            <person name="Chaudhuri R.R."/>
            <person name="La Ragione R."/>
            <person name="Hildebrand F."/>
            <person name="Pallen M.J."/>
        </authorList>
    </citation>
    <scope>NUCLEOTIDE SEQUENCE</scope>
    <source>
        <strain evidence="1">CHK195-26880</strain>
    </source>
</reference>
<reference evidence="1" key="1">
    <citation type="submission" date="2020-10" db="EMBL/GenBank/DDBJ databases">
        <authorList>
            <person name="Gilroy R."/>
        </authorList>
    </citation>
    <scope>NUCLEOTIDE SEQUENCE</scope>
    <source>
        <strain evidence="1">CHK195-26880</strain>
    </source>
</reference>
<sequence>MEQYSFFNSVNGDRRYDASDLAEFFLPFFTNGIFNNGLKVTADEGMKVNIATGRAYCNGHRYINKDTVLTKTIDIADGEQSRIDNVVLRVDETNRTFTCQIVKGSYSSNPVPPALIRDTTTYDLRLATISIPAGTTEITDDLITDCRFNSSDCGNVIQAVQGADFTDIFSQFETKFNNWFNDLEVTLDENTATNLTNRIITLENNEIVLGTCTDEELQAVIDSMYDDE</sequence>
<accession>A0A9D1GBY5</accession>
<comment type="caution">
    <text evidence="1">The sequence shown here is derived from an EMBL/GenBank/DDBJ whole genome shotgun (WGS) entry which is preliminary data.</text>
</comment>
<protein>
    <submittedName>
        <fullName evidence="1">Uncharacterized protein</fullName>
    </submittedName>
</protein>
<organism evidence="1 2">
    <name type="scientific">Candidatus Onthousia faecipullorum</name>
    <dbReference type="NCBI Taxonomy" id="2840887"/>
    <lineage>
        <taxon>Bacteria</taxon>
        <taxon>Bacillati</taxon>
        <taxon>Bacillota</taxon>
        <taxon>Bacilli</taxon>
        <taxon>Candidatus Onthousia</taxon>
    </lineage>
</organism>
<gene>
    <name evidence="1" type="ORF">IAB59_07010</name>
</gene>
<dbReference type="Proteomes" id="UP000886833">
    <property type="component" value="Unassembled WGS sequence"/>
</dbReference>
<evidence type="ECO:0000313" key="2">
    <source>
        <dbReference type="Proteomes" id="UP000886833"/>
    </source>
</evidence>